<dbReference type="PATRIC" id="fig|750.21.peg.315"/>
<dbReference type="GO" id="GO:0016998">
    <property type="term" value="P:cell wall macromolecule catabolic process"/>
    <property type="evidence" value="ECO:0007669"/>
    <property type="project" value="InterPro"/>
</dbReference>
<proteinExistence type="inferred from homology"/>
<evidence type="ECO:0000256" key="5">
    <source>
        <dbReference type="ARBA" id="ARBA00023295"/>
    </source>
</evidence>
<dbReference type="OrthoDB" id="8141296at2"/>
<dbReference type="Pfam" id="PF00959">
    <property type="entry name" value="Phage_lysozyme"/>
    <property type="match status" value="1"/>
</dbReference>
<organism evidence="7 8">
    <name type="scientific">Gallibacterium anatis</name>
    <dbReference type="NCBI Taxonomy" id="750"/>
    <lineage>
        <taxon>Bacteria</taxon>
        <taxon>Pseudomonadati</taxon>
        <taxon>Pseudomonadota</taxon>
        <taxon>Gammaproteobacteria</taxon>
        <taxon>Pasteurellales</taxon>
        <taxon>Pasteurellaceae</taxon>
        <taxon>Gallibacterium</taxon>
    </lineage>
</organism>
<keyword evidence="4 6" id="KW-0378">Hydrolase</keyword>
<evidence type="ECO:0000256" key="4">
    <source>
        <dbReference type="ARBA" id="ARBA00022801"/>
    </source>
</evidence>
<dbReference type="Proteomes" id="UP000092643">
    <property type="component" value="Unassembled WGS sequence"/>
</dbReference>
<dbReference type="EC" id="3.2.1.17" evidence="6"/>
<dbReference type="GO" id="GO:0003796">
    <property type="term" value="F:lysozyme activity"/>
    <property type="evidence" value="ECO:0007669"/>
    <property type="project" value="UniProtKB-EC"/>
</dbReference>
<dbReference type="SUPFAM" id="SSF53955">
    <property type="entry name" value="Lysozyme-like"/>
    <property type="match status" value="1"/>
</dbReference>
<reference evidence="7 8" key="1">
    <citation type="submission" date="2014-11" db="EMBL/GenBank/DDBJ databases">
        <title>Pan-genome of Gallibacterium spp.</title>
        <authorList>
            <person name="Kudirkiene E."/>
            <person name="Bojesen A.M."/>
        </authorList>
    </citation>
    <scope>NUCLEOTIDE SEQUENCE [LARGE SCALE GENOMIC DNA]</scope>
    <source>
        <strain evidence="7 8">F 279</strain>
    </source>
</reference>
<evidence type="ECO:0000256" key="2">
    <source>
        <dbReference type="ARBA" id="ARBA00022529"/>
    </source>
</evidence>
<evidence type="ECO:0000256" key="3">
    <source>
        <dbReference type="ARBA" id="ARBA00022638"/>
    </source>
</evidence>
<accession>A0A1A7PDS0</accession>
<dbReference type="PANTHER" id="PTHR38107">
    <property type="match status" value="1"/>
</dbReference>
<dbReference type="InterPro" id="IPR023347">
    <property type="entry name" value="Lysozyme_dom_sf"/>
</dbReference>
<dbReference type="HAMAP" id="MF_04110">
    <property type="entry name" value="ENDOLYSIN_T4"/>
    <property type="match status" value="1"/>
</dbReference>
<dbReference type="GO" id="GO:0031640">
    <property type="term" value="P:killing of cells of another organism"/>
    <property type="evidence" value="ECO:0007669"/>
    <property type="project" value="UniProtKB-KW"/>
</dbReference>
<dbReference type="Gene3D" id="1.10.530.40">
    <property type="match status" value="1"/>
</dbReference>
<dbReference type="InterPro" id="IPR051018">
    <property type="entry name" value="Bacteriophage_GH24"/>
</dbReference>
<comment type="catalytic activity">
    <reaction evidence="1 6">
        <text>Hydrolysis of (1-&gt;4)-beta-linkages between N-acetylmuramic acid and N-acetyl-D-glucosamine residues in a peptidoglycan and between N-acetyl-D-glucosamine residues in chitodextrins.</text>
        <dbReference type="EC" id="3.2.1.17"/>
    </reaction>
</comment>
<dbReference type="AlphaFoldDB" id="A0A1A7PDS0"/>
<keyword evidence="3 6" id="KW-0081">Bacteriolytic enzyme</keyword>
<dbReference type="GO" id="GO:0042742">
    <property type="term" value="P:defense response to bacterium"/>
    <property type="evidence" value="ECO:0007669"/>
    <property type="project" value="UniProtKB-KW"/>
</dbReference>
<dbReference type="InterPro" id="IPR023346">
    <property type="entry name" value="Lysozyme-like_dom_sf"/>
</dbReference>
<protein>
    <recommendedName>
        <fullName evidence="6">Lysozyme</fullName>
        <ecNumber evidence="6">3.2.1.17</ecNumber>
    </recommendedName>
</protein>
<dbReference type="RefSeq" id="WP_065232072.1">
    <property type="nucleotide sequence ID" value="NZ_JTJN01000003.1"/>
</dbReference>
<dbReference type="CDD" id="cd16901">
    <property type="entry name" value="lyz_P1"/>
    <property type="match status" value="1"/>
</dbReference>
<gene>
    <name evidence="7" type="ORF">QV03_03860</name>
</gene>
<keyword evidence="5 6" id="KW-0326">Glycosidase</keyword>
<evidence type="ECO:0000313" key="7">
    <source>
        <dbReference type="EMBL" id="OBW99319.1"/>
    </source>
</evidence>
<comment type="similarity">
    <text evidence="6">Belongs to the glycosyl hydrolase 24 family.</text>
</comment>
<evidence type="ECO:0000256" key="6">
    <source>
        <dbReference type="RuleBase" id="RU003788"/>
    </source>
</evidence>
<keyword evidence="2 6" id="KW-0929">Antimicrobial</keyword>
<dbReference type="InterPro" id="IPR034690">
    <property type="entry name" value="Endolysin_T4_type"/>
</dbReference>
<dbReference type="EMBL" id="JTJO01000023">
    <property type="protein sequence ID" value="OBW99319.1"/>
    <property type="molecule type" value="Genomic_DNA"/>
</dbReference>
<sequence>MQRKITKWACSVAAVVALTVALHGKEIRTSQAGLLLIGNAEGCQQKPYQCPADVLTVGIGTTNAVEPIKRNKVYSLPEIASLYAKGIKQAEKCVITYANGNAMPQGAFDALVSITFNIGCGKLKNSTLFKMARFGYSKAMCDQFPRWVYANGKVLKGLVDRRNKERARCLAF</sequence>
<name>A0A1A7PDS0_9PAST</name>
<dbReference type="InterPro" id="IPR002196">
    <property type="entry name" value="Glyco_hydro_24"/>
</dbReference>
<comment type="caution">
    <text evidence="7">The sequence shown here is derived from an EMBL/GenBank/DDBJ whole genome shotgun (WGS) entry which is preliminary data.</text>
</comment>
<dbReference type="GO" id="GO:0009253">
    <property type="term" value="P:peptidoglycan catabolic process"/>
    <property type="evidence" value="ECO:0007669"/>
    <property type="project" value="InterPro"/>
</dbReference>
<dbReference type="PANTHER" id="PTHR38107:SF4">
    <property type="entry name" value="LYSOZYME"/>
    <property type="match status" value="1"/>
</dbReference>
<evidence type="ECO:0000256" key="1">
    <source>
        <dbReference type="ARBA" id="ARBA00000632"/>
    </source>
</evidence>
<evidence type="ECO:0000313" key="8">
    <source>
        <dbReference type="Proteomes" id="UP000092643"/>
    </source>
</evidence>